<dbReference type="SUPFAM" id="SSF53335">
    <property type="entry name" value="S-adenosyl-L-methionine-dependent methyltransferases"/>
    <property type="match status" value="1"/>
</dbReference>
<dbReference type="Gene3D" id="3.40.50.150">
    <property type="entry name" value="Vaccinia Virus protein VP39"/>
    <property type="match status" value="1"/>
</dbReference>
<evidence type="ECO:0000256" key="7">
    <source>
        <dbReference type="ARBA" id="ARBA00023128"/>
    </source>
</evidence>
<dbReference type="Pfam" id="PF02475">
    <property type="entry name" value="TRM5-TYW2_MTfase"/>
    <property type="match status" value="1"/>
</dbReference>
<keyword evidence="7 11" id="KW-0496">Mitochondrion</keyword>
<feature type="binding site" evidence="11">
    <location>
        <begin position="204"/>
        <end position="205"/>
    </location>
    <ligand>
        <name>S-adenosyl-L-methionine</name>
        <dbReference type="ChEBI" id="CHEBI:59789"/>
    </ligand>
</feature>
<dbReference type="GO" id="GO:0070901">
    <property type="term" value="P:mitochondrial tRNA methylation"/>
    <property type="evidence" value="ECO:0007669"/>
    <property type="project" value="UniProtKB-ARBA"/>
</dbReference>
<evidence type="ECO:0000256" key="9">
    <source>
        <dbReference type="ARBA" id="ARBA00045951"/>
    </source>
</evidence>
<evidence type="ECO:0000313" key="14">
    <source>
        <dbReference type="Proteomes" id="UP000271162"/>
    </source>
</evidence>
<dbReference type="InterPro" id="IPR030382">
    <property type="entry name" value="MeTrfase_TRM5/TYW2"/>
</dbReference>
<dbReference type="Proteomes" id="UP000271162">
    <property type="component" value="Unassembled WGS sequence"/>
</dbReference>
<dbReference type="GO" id="GO:0005634">
    <property type="term" value="C:nucleus"/>
    <property type="evidence" value="ECO:0007669"/>
    <property type="project" value="UniProtKB-SubCell"/>
</dbReference>
<dbReference type="STRING" id="27835.A0A0N4XLJ0"/>
<keyword evidence="2 11" id="KW-0963">Cytoplasm</keyword>
<comment type="subcellular location">
    <subcellularLocation>
        <location evidence="11">Mitochondrion matrix</location>
    </subcellularLocation>
    <subcellularLocation>
        <location evidence="11">Nucleus</location>
    </subcellularLocation>
    <subcellularLocation>
        <location evidence="11">Cytoplasm</location>
    </subcellularLocation>
    <text evidence="11">Predominantly in the mitochondria and in the nucleus.</text>
</comment>
<evidence type="ECO:0000256" key="3">
    <source>
        <dbReference type="ARBA" id="ARBA00022603"/>
    </source>
</evidence>
<comment type="function">
    <text evidence="11">Specifically methylates the N1 position of guanosine-37 in various cytoplasmic and mitochondrial tRNAs. Methylation is not dependent on the nature of the nucleoside 5' of the target nucleoside. This is the first step in the biosynthesis of wybutosine (yW), a modified base adjacent to the anticodon of tRNAs and required for accurate decoding.</text>
</comment>
<dbReference type="OMA" id="NWRYDEI"/>
<dbReference type="FunFam" id="3.30.300.110:FF:000001">
    <property type="entry name" value="tRNA (guanine(37)-N1)-methyltransferase"/>
    <property type="match status" value="1"/>
</dbReference>
<comment type="catalytic activity">
    <reaction evidence="10 11">
        <text>guanosine(37) in tRNA + S-adenosyl-L-methionine = N(1)-methylguanosine(37) in tRNA + S-adenosyl-L-homocysteine + H(+)</text>
        <dbReference type="Rhea" id="RHEA:36899"/>
        <dbReference type="Rhea" id="RHEA-COMP:10145"/>
        <dbReference type="Rhea" id="RHEA-COMP:10147"/>
        <dbReference type="ChEBI" id="CHEBI:15378"/>
        <dbReference type="ChEBI" id="CHEBI:57856"/>
        <dbReference type="ChEBI" id="CHEBI:59789"/>
        <dbReference type="ChEBI" id="CHEBI:73542"/>
        <dbReference type="ChEBI" id="CHEBI:74269"/>
        <dbReference type="EC" id="2.1.1.228"/>
    </reaction>
</comment>
<evidence type="ECO:0000259" key="12">
    <source>
        <dbReference type="PROSITE" id="PS51684"/>
    </source>
</evidence>
<evidence type="ECO:0000313" key="13">
    <source>
        <dbReference type="EMBL" id="VDL66982.1"/>
    </source>
</evidence>
<dbReference type="HAMAP" id="MF_03152">
    <property type="entry name" value="TRM5"/>
    <property type="match status" value="1"/>
</dbReference>
<sequence>MNADDVKSKLYVFDPNIVKEDSEELKSHIETMVKEHAPDATLHWDSTTLQVTFEDWDLRKILKAVLPSELDFSSYSQAGHIVHVNLRDNLLPYKTIIGQILLEKVGKCRTVVNKIDGITSEYRNFELDLLAGEDNYVTETIEGGIRYQLDFSKVFWNSRLSHEHERLLKFFDSRSLVYDACAGIGPFVLPAIKKGRAAHVLANDLNPESVRWLKQNATLNKIPTDKLDVYNLDANEFIRGPMAKHLSQEIEKAETSENPPSAAHVVMNLPAYAVNFLPSLRGVLSNSLPAGVSPKFAVKVYCYLFAKVLLLLWPRCFCAEDVYLGFIS</sequence>
<dbReference type="Pfam" id="PF25133">
    <property type="entry name" value="TYW2_N_2"/>
    <property type="match status" value="1"/>
</dbReference>
<evidence type="ECO:0000256" key="10">
    <source>
        <dbReference type="ARBA" id="ARBA00047783"/>
    </source>
</evidence>
<dbReference type="InterPro" id="IPR029063">
    <property type="entry name" value="SAM-dependent_MTases_sf"/>
</dbReference>
<keyword evidence="6 11" id="KW-0819">tRNA processing</keyword>
<dbReference type="AlphaFoldDB" id="A0A0N4XLJ0"/>
<evidence type="ECO:0000256" key="5">
    <source>
        <dbReference type="ARBA" id="ARBA00022691"/>
    </source>
</evidence>
<name>A0A0N4XLJ0_NIPBR</name>
<evidence type="ECO:0000256" key="11">
    <source>
        <dbReference type="HAMAP-Rule" id="MF_03152"/>
    </source>
</evidence>
<dbReference type="GO" id="GO:0052906">
    <property type="term" value="F:tRNA (guanine(37)-N1)-methyltransferase activity"/>
    <property type="evidence" value="ECO:0007669"/>
    <property type="project" value="UniProtKB-UniRule"/>
</dbReference>
<dbReference type="GO" id="GO:0005759">
    <property type="term" value="C:mitochondrial matrix"/>
    <property type="evidence" value="ECO:0007669"/>
    <property type="project" value="UniProtKB-SubCell"/>
</dbReference>
<accession>A0A0N4XLJ0</accession>
<dbReference type="WBParaSite" id="NBR_0000339201-mRNA-1">
    <property type="protein sequence ID" value="NBR_0000339201-mRNA-1"/>
    <property type="gene ID" value="NBR_0000339201"/>
</dbReference>
<dbReference type="GO" id="GO:0002939">
    <property type="term" value="P:tRNA N1-guanine methylation"/>
    <property type="evidence" value="ECO:0007669"/>
    <property type="project" value="TreeGrafter"/>
</dbReference>
<evidence type="ECO:0000256" key="2">
    <source>
        <dbReference type="ARBA" id="ARBA00022490"/>
    </source>
</evidence>
<dbReference type="EC" id="2.1.1.228" evidence="11"/>
<feature type="domain" description="SAM-dependent methyltransferase TRM5/TYW2-type" evidence="12">
    <location>
        <begin position="75"/>
        <end position="328"/>
    </location>
</feature>
<dbReference type="InterPro" id="IPR056743">
    <property type="entry name" value="TRM5-TYW2-like_MTfase"/>
</dbReference>
<feature type="binding site" evidence="11">
    <location>
        <position position="268"/>
    </location>
    <ligand>
        <name>S-adenosyl-L-methionine</name>
        <dbReference type="ChEBI" id="CHEBI:59789"/>
    </ligand>
</feature>
<keyword evidence="3 11" id="KW-0489">Methyltransferase</keyword>
<organism evidence="15">
    <name type="scientific">Nippostrongylus brasiliensis</name>
    <name type="common">Rat hookworm</name>
    <dbReference type="NCBI Taxonomy" id="27835"/>
    <lineage>
        <taxon>Eukaryota</taxon>
        <taxon>Metazoa</taxon>
        <taxon>Ecdysozoa</taxon>
        <taxon>Nematoda</taxon>
        <taxon>Chromadorea</taxon>
        <taxon>Rhabditida</taxon>
        <taxon>Rhabditina</taxon>
        <taxon>Rhabditomorpha</taxon>
        <taxon>Strongyloidea</taxon>
        <taxon>Heligmosomidae</taxon>
        <taxon>Nippostrongylus</taxon>
    </lineage>
</organism>
<comment type="subunit">
    <text evidence="11">Monomer.</text>
</comment>
<reference evidence="15" key="1">
    <citation type="submission" date="2017-02" db="UniProtKB">
        <authorList>
            <consortium name="WormBaseParasite"/>
        </authorList>
    </citation>
    <scope>IDENTIFICATION</scope>
</reference>
<dbReference type="EMBL" id="UYSL01005012">
    <property type="protein sequence ID" value="VDL66982.1"/>
    <property type="molecule type" value="Genomic_DNA"/>
</dbReference>
<dbReference type="PANTHER" id="PTHR23245:SF36">
    <property type="entry name" value="TRNA (GUANINE(37)-N1)-METHYLTRANSFERASE"/>
    <property type="match status" value="1"/>
</dbReference>
<dbReference type="InterPro" id="IPR025792">
    <property type="entry name" value="tRNA_Gua_MeTrfase_euk"/>
</dbReference>
<evidence type="ECO:0000256" key="1">
    <source>
        <dbReference type="ARBA" id="ARBA00009775"/>
    </source>
</evidence>
<dbReference type="Gene3D" id="3.30.300.110">
    <property type="entry name" value="Met-10+ protein-like domains"/>
    <property type="match status" value="1"/>
</dbReference>
<reference evidence="13 14" key="2">
    <citation type="submission" date="2018-11" db="EMBL/GenBank/DDBJ databases">
        <authorList>
            <consortium name="Pathogen Informatics"/>
        </authorList>
    </citation>
    <scope>NUCLEOTIDE SEQUENCE [LARGE SCALE GENOMIC DNA]</scope>
</reference>
<evidence type="ECO:0000256" key="4">
    <source>
        <dbReference type="ARBA" id="ARBA00022679"/>
    </source>
</evidence>
<feature type="binding site" evidence="11">
    <location>
        <position position="164"/>
    </location>
    <ligand>
        <name>S-adenosyl-L-methionine</name>
        <dbReference type="ChEBI" id="CHEBI:59789"/>
    </ligand>
</feature>
<protein>
    <recommendedName>
        <fullName evidence="11">tRNA (guanine(37)-N1)-methyltransferase</fullName>
        <ecNumber evidence="11">2.1.1.228</ecNumber>
    </recommendedName>
    <alternativeName>
        <fullName evidence="11">M1G-methyltransferase</fullName>
    </alternativeName>
    <alternativeName>
        <fullName evidence="11">tRNA [GM37] methyltransferase</fullName>
    </alternativeName>
    <alternativeName>
        <fullName evidence="11">tRNA methyltransferase 5 homolog</fullName>
    </alternativeName>
</protein>
<evidence type="ECO:0000313" key="15">
    <source>
        <dbReference type="WBParaSite" id="NBR_0000339201-mRNA-1"/>
    </source>
</evidence>
<keyword evidence="4 11" id="KW-0808">Transferase</keyword>
<keyword evidence="5 11" id="KW-0949">S-adenosyl-L-methionine</keyword>
<dbReference type="PANTHER" id="PTHR23245">
    <property type="entry name" value="TRNA METHYLTRANSFERASE"/>
    <property type="match status" value="1"/>
</dbReference>
<evidence type="ECO:0000256" key="8">
    <source>
        <dbReference type="ARBA" id="ARBA00023242"/>
    </source>
</evidence>
<comment type="similarity">
    <text evidence="11">Belongs to the TRM5 / TYW2 family.</text>
</comment>
<comment type="similarity">
    <text evidence="1">Belongs to the class I-like SAM-binding methyltransferase superfamily. TRM5/TYW2 family.</text>
</comment>
<keyword evidence="8 11" id="KW-0539">Nucleus</keyword>
<proteinExistence type="inferred from homology"/>
<gene>
    <name evidence="13" type="ORF">NBR_LOCUS3393</name>
</gene>
<evidence type="ECO:0000256" key="6">
    <source>
        <dbReference type="ARBA" id="ARBA00022694"/>
    </source>
</evidence>
<keyword evidence="14" id="KW-1185">Reference proteome</keyword>
<comment type="function">
    <text evidence="9">Involved in mitochondrial tRNA methylation. Specifically methylates the N1 position of guanosine-37 in various tRNAs. Methylation is not dependent on the nature of the nucleoside 5' of the target nucleoside. This is the first step in the biosynthesis of wybutosine (yW), a modified base adjacent to the anticodon of tRNAs and required for accurate decoding.</text>
</comment>
<dbReference type="PROSITE" id="PS51684">
    <property type="entry name" value="SAM_MT_TRM5_TYW2"/>
    <property type="match status" value="1"/>
</dbReference>
<dbReference type="InterPro" id="IPR056744">
    <property type="entry name" value="TRM5/TYW2-like_N"/>
</dbReference>
<feature type="binding site" evidence="11">
    <location>
        <begin position="233"/>
        <end position="234"/>
    </location>
    <ligand>
        <name>S-adenosyl-L-methionine</name>
        <dbReference type="ChEBI" id="CHEBI:59789"/>
    </ligand>
</feature>